<evidence type="ECO:0000313" key="10">
    <source>
        <dbReference type="EMBL" id="LAC20592.1"/>
    </source>
</evidence>
<organism evidence="9">
    <name type="scientific">Hirondellea gigas</name>
    <dbReference type="NCBI Taxonomy" id="1518452"/>
    <lineage>
        <taxon>Eukaryota</taxon>
        <taxon>Metazoa</taxon>
        <taxon>Ecdysozoa</taxon>
        <taxon>Arthropoda</taxon>
        <taxon>Crustacea</taxon>
        <taxon>Multicrustacea</taxon>
        <taxon>Malacostraca</taxon>
        <taxon>Eumalacostraca</taxon>
        <taxon>Peracarida</taxon>
        <taxon>Amphipoda</taxon>
        <taxon>Amphilochidea</taxon>
        <taxon>Lysianassida</taxon>
        <taxon>Lysianassidira</taxon>
        <taxon>Lysianassoidea</taxon>
        <taxon>Lysianassidae</taxon>
        <taxon>Hirondellea</taxon>
    </lineage>
</organism>
<evidence type="ECO:0000256" key="6">
    <source>
        <dbReference type="ARBA" id="ARBA00023136"/>
    </source>
</evidence>
<dbReference type="GO" id="GO:0000139">
    <property type="term" value="C:Golgi membrane"/>
    <property type="evidence" value="ECO:0007669"/>
    <property type="project" value="TreeGrafter"/>
</dbReference>
<evidence type="ECO:0000313" key="9">
    <source>
        <dbReference type="EMBL" id="LAB70043.1"/>
    </source>
</evidence>
<accession>A0A2P2I7P1</accession>
<sequence>MEEEATRMGGLLDSWMSHLAIMLFGYATIFVPGYFIIQYLHKIGFHETAGKGVISRMIMSCVYGNERQLLTTAESATSSPSSGSSNTSTANRAGQLIFCIIGLQVSYLTWGVLQEKIMTKEYVDTSDPLNRSFFKESQFLVFVNRILAFMLSGGYLLVSRQPRHIAPLYKYSYCSFSNIMSSWCQYEALKYVTFPTQVLAKASKIIPVMIMGKFVSAKTYEYYEYFTALLISLGMVMFLMGSSSTDSGKYSSSTTVSGVVILIGYMSFDAFTSNWQGELFDQYKMAPIQMMCGVNFFSCLLTSTSLAQQGGFLPSIAFMIRFPVFMWDCLTLSICSATGQLFIFYTISVFGPVVFIIIMTVRQCLAILLSCLLYSHVLSAMGVLGISLVFFAVFLRIYCSYRLKQVQKRRLGTQDVVRT</sequence>
<evidence type="ECO:0000256" key="4">
    <source>
        <dbReference type="ARBA" id="ARBA00022692"/>
    </source>
</evidence>
<evidence type="ECO:0000256" key="1">
    <source>
        <dbReference type="ARBA" id="ARBA00004141"/>
    </source>
</evidence>
<dbReference type="Pfam" id="PF08449">
    <property type="entry name" value="UAA"/>
    <property type="match status" value="1"/>
</dbReference>
<dbReference type="GO" id="GO:0005789">
    <property type="term" value="C:endoplasmic reticulum membrane"/>
    <property type="evidence" value="ECO:0007669"/>
    <property type="project" value="TreeGrafter"/>
</dbReference>
<comment type="subcellular location">
    <subcellularLocation>
        <location evidence="1">Membrane</location>
        <topology evidence="1">Multi-pass membrane protein</topology>
    </subcellularLocation>
</comment>
<name>A0A2P2I7P1_9CRUS</name>
<evidence type="ECO:0000256" key="3">
    <source>
        <dbReference type="ARBA" id="ARBA00022448"/>
    </source>
</evidence>
<dbReference type="EMBL" id="IACT01001232">
    <property type="protein sequence ID" value="LAC20592.1"/>
    <property type="molecule type" value="mRNA"/>
</dbReference>
<comment type="similarity">
    <text evidence="2">Belongs to the nucleotide-sugar transporter family. SLC35B subfamily.</text>
</comment>
<evidence type="ECO:0000256" key="7">
    <source>
        <dbReference type="ARBA" id="ARBA00039668"/>
    </source>
</evidence>
<evidence type="ECO:0000256" key="5">
    <source>
        <dbReference type="ARBA" id="ARBA00022989"/>
    </source>
</evidence>
<dbReference type="PANTHER" id="PTHR10778">
    <property type="entry name" value="SOLUTE CARRIER FAMILY 35 MEMBER B"/>
    <property type="match status" value="1"/>
</dbReference>
<feature type="transmembrane region" description="Helical" evidence="8">
    <location>
        <begin position="139"/>
        <end position="158"/>
    </location>
</feature>
<feature type="transmembrane region" description="Helical" evidence="8">
    <location>
        <begin position="15"/>
        <end position="37"/>
    </location>
</feature>
<keyword evidence="6 8" id="KW-0472">Membrane</keyword>
<proteinExistence type="evidence at transcript level"/>
<dbReference type="AlphaFoldDB" id="A0A2P2I7P1"/>
<reference evidence="9" key="2">
    <citation type="journal article" date="2018" name="Biosci. Biotechnol. Biochem.">
        <title>Polysaccharide hydrolase of the hadal zone amphipods Hirondellea gigas.</title>
        <authorList>
            <person name="Kobayashi H."/>
            <person name="Nagahama T."/>
            <person name="Arai W."/>
            <person name="Sasagawa Y."/>
            <person name="Umeda M."/>
            <person name="Hayashi T."/>
            <person name="Nikaido I."/>
            <person name="Watanabe H."/>
            <person name="Oguri K."/>
            <person name="Kitazato H."/>
            <person name="Fujioka K."/>
            <person name="Kido Y."/>
            <person name="Takami H."/>
        </authorList>
    </citation>
    <scope>NUCLEOTIDE SEQUENCE</scope>
    <source>
        <tissue evidence="9">Whole body</tissue>
    </source>
</reference>
<dbReference type="EMBL" id="IACF01004450">
    <property type="protein sequence ID" value="LAB70043.1"/>
    <property type="molecule type" value="mRNA"/>
</dbReference>
<keyword evidence="4 8" id="KW-0812">Transmembrane</keyword>
<feature type="transmembrane region" description="Helical" evidence="8">
    <location>
        <begin position="222"/>
        <end position="244"/>
    </location>
</feature>
<dbReference type="GO" id="GO:0046964">
    <property type="term" value="F:3'-phosphoadenosine 5'-phosphosulfate transmembrane transporter activity"/>
    <property type="evidence" value="ECO:0007669"/>
    <property type="project" value="TreeGrafter"/>
</dbReference>
<dbReference type="InterPro" id="IPR013657">
    <property type="entry name" value="SCL35B1-4/HUT1"/>
</dbReference>
<reference evidence="10" key="1">
    <citation type="submission" date="2017-11" db="EMBL/GenBank/DDBJ databases">
        <title>The sensing device of the deep-sea amphipod.</title>
        <authorList>
            <person name="Kobayashi H."/>
            <person name="Nagahama T."/>
            <person name="Arai W."/>
            <person name="Sasagawa Y."/>
            <person name="Umeda M."/>
            <person name="Hayashi T."/>
            <person name="Nikaido I."/>
            <person name="Watanabe H."/>
            <person name="Oguri K."/>
            <person name="Kitazato H."/>
            <person name="Fujioka K."/>
            <person name="Kido Y."/>
            <person name="Takami H."/>
        </authorList>
    </citation>
    <scope>NUCLEOTIDE SEQUENCE</scope>
    <source>
        <tissue evidence="10">Whole body</tissue>
    </source>
</reference>
<keyword evidence="5 8" id="KW-1133">Transmembrane helix</keyword>
<dbReference type="PANTHER" id="PTHR10778:SF13">
    <property type="entry name" value="ADENOSINE 3'-PHOSPHO 5'-PHOSPHOSULFATE TRANSPORTER 1"/>
    <property type="match status" value="1"/>
</dbReference>
<protein>
    <recommendedName>
        <fullName evidence="7">Adenosine 3'-phospho 5'-phosphosulfate transporter 1</fullName>
    </recommendedName>
</protein>
<keyword evidence="3" id="KW-0813">Transport</keyword>
<feature type="transmembrane region" description="Helical" evidence="8">
    <location>
        <begin position="250"/>
        <end position="268"/>
    </location>
</feature>
<feature type="transmembrane region" description="Helical" evidence="8">
    <location>
        <begin position="373"/>
        <end position="399"/>
    </location>
</feature>
<feature type="transmembrane region" description="Helical" evidence="8">
    <location>
        <begin position="342"/>
        <end position="361"/>
    </location>
</feature>
<evidence type="ECO:0000256" key="8">
    <source>
        <dbReference type="SAM" id="Phobius"/>
    </source>
</evidence>
<evidence type="ECO:0000256" key="2">
    <source>
        <dbReference type="ARBA" id="ARBA00010694"/>
    </source>
</evidence>
<feature type="transmembrane region" description="Helical" evidence="8">
    <location>
        <begin position="93"/>
        <end position="113"/>
    </location>
</feature>